<dbReference type="InterPro" id="IPR000182">
    <property type="entry name" value="GNAT_dom"/>
</dbReference>
<dbReference type="GO" id="GO:0005737">
    <property type="term" value="C:cytoplasm"/>
    <property type="evidence" value="ECO:0007669"/>
    <property type="project" value="TreeGrafter"/>
</dbReference>
<comment type="caution">
    <text evidence="2">The sequence shown here is derived from an EMBL/GenBank/DDBJ whole genome shotgun (WGS) entry which is preliminary data.</text>
</comment>
<reference evidence="2 3" key="1">
    <citation type="submission" date="2018-08" db="EMBL/GenBank/DDBJ databases">
        <title>Genomic Encyclopedia of Type Strains, Phase III (KMG-III): the genomes of soil and plant-associated and newly described type strains.</title>
        <authorList>
            <person name="Whitman W."/>
        </authorList>
    </citation>
    <scope>NUCLEOTIDE SEQUENCE [LARGE SCALE GENOMIC DNA]</scope>
    <source>
        <strain evidence="2 3">CGMCC 1.10966</strain>
    </source>
</reference>
<dbReference type="Gene3D" id="3.40.630.30">
    <property type="match status" value="1"/>
</dbReference>
<dbReference type="GO" id="GO:0008999">
    <property type="term" value="F:protein-N-terminal-alanine acetyltransferase activity"/>
    <property type="evidence" value="ECO:0007669"/>
    <property type="project" value="TreeGrafter"/>
</dbReference>
<protein>
    <submittedName>
        <fullName evidence="2">RimJ/RimL family protein N-acetyltransferase</fullName>
    </submittedName>
</protein>
<dbReference type="GO" id="GO:1990189">
    <property type="term" value="F:protein N-terminal-serine acetyltransferase activity"/>
    <property type="evidence" value="ECO:0007669"/>
    <property type="project" value="TreeGrafter"/>
</dbReference>
<keyword evidence="2" id="KW-0808">Transferase</keyword>
<gene>
    <name evidence="2" type="ORF">A8990_101334</name>
</gene>
<evidence type="ECO:0000313" key="2">
    <source>
        <dbReference type="EMBL" id="REE94538.1"/>
    </source>
</evidence>
<dbReference type="SUPFAM" id="SSF55729">
    <property type="entry name" value="Acyl-CoA N-acyltransferases (Nat)"/>
    <property type="match status" value="1"/>
</dbReference>
<dbReference type="OrthoDB" id="9799321at2"/>
<dbReference type="AlphaFoldDB" id="A0A3D9SF31"/>
<name>A0A3D9SF31_9BACL</name>
<keyword evidence="3" id="KW-1185">Reference proteome</keyword>
<dbReference type="RefSeq" id="WP_116187251.1">
    <property type="nucleotide sequence ID" value="NZ_QTTN01000001.1"/>
</dbReference>
<dbReference type="Pfam" id="PF13302">
    <property type="entry name" value="Acetyltransf_3"/>
    <property type="match status" value="1"/>
</dbReference>
<dbReference type="PANTHER" id="PTHR43441">
    <property type="entry name" value="RIBOSOMAL-PROTEIN-SERINE ACETYLTRANSFERASE"/>
    <property type="match status" value="1"/>
</dbReference>
<dbReference type="InterPro" id="IPR051908">
    <property type="entry name" value="Ribosomal_N-acetyltransferase"/>
</dbReference>
<sequence>MDPIMMDFPDEFHTERLWIRMPRPGDGRAAFEAVNASLDELKPWMKWAQNELSEYDAELGMRESHIKFLSREKLRFLVFLRSTGQFVAATSLHSIDWEVRKFEIGYWIDTRLSGNGYMLEAVRGLCEFAFNQLNARRLEIRCDTTNSKSIKIPERLQFELEGTFRADDVSADGTELRDTYLFAKLGFS</sequence>
<dbReference type="InterPro" id="IPR016181">
    <property type="entry name" value="Acyl_CoA_acyltransferase"/>
</dbReference>
<organism evidence="2 3">
    <name type="scientific">Paenibacillus taihuensis</name>
    <dbReference type="NCBI Taxonomy" id="1156355"/>
    <lineage>
        <taxon>Bacteria</taxon>
        <taxon>Bacillati</taxon>
        <taxon>Bacillota</taxon>
        <taxon>Bacilli</taxon>
        <taxon>Bacillales</taxon>
        <taxon>Paenibacillaceae</taxon>
        <taxon>Paenibacillus</taxon>
    </lineage>
</organism>
<dbReference type="PROSITE" id="PS51186">
    <property type="entry name" value="GNAT"/>
    <property type="match status" value="1"/>
</dbReference>
<feature type="domain" description="N-acetyltransferase" evidence="1">
    <location>
        <begin position="31"/>
        <end position="188"/>
    </location>
</feature>
<dbReference type="Proteomes" id="UP000256304">
    <property type="component" value="Unassembled WGS sequence"/>
</dbReference>
<accession>A0A3D9SF31</accession>
<evidence type="ECO:0000259" key="1">
    <source>
        <dbReference type="PROSITE" id="PS51186"/>
    </source>
</evidence>
<evidence type="ECO:0000313" key="3">
    <source>
        <dbReference type="Proteomes" id="UP000256304"/>
    </source>
</evidence>
<proteinExistence type="predicted"/>
<dbReference type="EMBL" id="QTTN01000001">
    <property type="protein sequence ID" value="REE94538.1"/>
    <property type="molecule type" value="Genomic_DNA"/>
</dbReference>
<dbReference type="PANTHER" id="PTHR43441:SF3">
    <property type="entry name" value="ACETYLTRANSFERASE"/>
    <property type="match status" value="1"/>
</dbReference>